<reference evidence="10 11" key="1">
    <citation type="journal article" date="2021" name="bioRxiv">
        <title>Unraveling nitrogen, sulfur and carbon metabolic pathways and microbial community transcriptional responses to substrate deprivation and toxicity stresses in a bioreactor mimicking anoxic brackish coastal sediment conditions.</title>
        <authorList>
            <person name="Martins P.D."/>
            <person name="Echeveste M.J."/>
            <person name="Arshad A."/>
            <person name="Kurth J."/>
            <person name="Ouboter H."/>
            <person name="Jetten M.S.M."/>
            <person name="Welte C.U."/>
        </authorList>
    </citation>
    <scope>NUCLEOTIDE SEQUENCE [LARGE SCALE GENOMIC DNA]</scope>
    <source>
        <strain evidence="10">MAG_38</strain>
    </source>
</reference>
<evidence type="ECO:0000256" key="7">
    <source>
        <dbReference type="SAM" id="Phobius"/>
    </source>
</evidence>
<comment type="similarity">
    <text evidence="6">Belongs to the ABC-4 integral membrane protein family.</text>
</comment>
<dbReference type="InterPro" id="IPR050250">
    <property type="entry name" value="Macrolide_Exporter_MacB"/>
</dbReference>
<dbReference type="Proteomes" id="UP001197609">
    <property type="component" value="Unassembled WGS sequence"/>
</dbReference>
<proteinExistence type="inferred from homology"/>
<dbReference type="InterPro" id="IPR003838">
    <property type="entry name" value="ABC3_permease_C"/>
</dbReference>
<comment type="subcellular location">
    <subcellularLocation>
        <location evidence="1">Cell membrane</location>
        <topology evidence="1">Multi-pass membrane protein</topology>
    </subcellularLocation>
</comment>
<evidence type="ECO:0000256" key="5">
    <source>
        <dbReference type="ARBA" id="ARBA00023136"/>
    </source>
</evidence>
<feature type="transmembrane region" description="Helical" evidence="7">
    <location>
        <begin position="370"/>
        <end position="393"/>
    </location>
</feature>
<gene>
    <name evidence="10" type="ORF">K8G79_04395</name>
</gene>
<protein>
    <submittedName>
        <fullName evidence="10">ABC transporter permease</fullName>
    </submittedName>
</protein>
<evidence type="ECO:0000259" key="8">
    <source>
        <dbReference type="Pfam" id="PF02687"/>
    </source>
</evidence>
<keyword evidence="2" id="KW-1003">Cell membrane</keyword>
<keyword evidence="3 7" id="KW-0812">Transmembrane</keyword>
<dbReference type="AlphaFoldDB" id="A0AAJ1AH60"/>
<feature type="transmembrane region" description="Helical" evidence="7">
    <location>
        <begin position="286"/>
        <end position="311"/>
    </location>
</feature>
<organism evidence="10 11">
    <name type="scientific">Candidatus Methylomirabilis tolerans</name>
    <dbReference type="NCBI Taxonomy" id="3123416"/>
    <lineage>
        <taxon>Bacteria</taxon>
        <taxon>Candidatus Methylomirabilota</taxon>
        <taxon>Candidatus Methylomirabilia</taxon>
        <taxon>Candidatus Methylomirabilales</taxon>
        <taxon>Candidatus Methylomirabilaceae</taxon>
        <taxon>Candidatus Methylomirabilis</taxon>
    </lineage>
</organism>
<evidence type="ECO:0000256" key="6">
    <source>
        <dbReference type="ARBA" id="ARBA00038076"/>
    </source>
</evidence>
<evidence type="ECO:0000259" key="9">
    <source>
        <dbReference type="Pfam" id="PF12704"/>
    </source>
</evidence>
<evidence type="ECO:0000313" key="10">
    <source>
        <dbReference type="EMBL" id="MBZ0159367.1"/>
    </source>
</evidence>
<feature type="transmembrane region" description="Helical" evidence="7">
    <location>
        <begin position="331"/>
        <end position="364"/>
    </location>
</feature>
<comment type="caution">
    <text evidence="10">The sequence shown here is derived from an EMBL/GenBank/DDBJ whole genome shotgun (WGS) entry which is preliminary data.</text>
</comment>
<dbReference type="Pfam" id="PF12704">
    <property type="entry name" value="MacB_PCD"/>
    <property type="match status" value="1"/>
</dbReference>
<name>A0AAJ1AH60_9BACT</name>
<accession>A0AAJ1AH60</accession>
<evidence type="ECO:0000256" key="2">
    <source>
        <dbReference type="ARBA" id="ARBA00022475"/>
    </source>
</evidence>
<sequence length="410" mass="43376">MNLLVNIRIALMALRVNRLRSALTMLGIIIGVAAVIAMMAVGSGATAQIQEQIRSIGSNVIIVLSGSTTSGGMRVGAGSVMTLSEDDTKAIADECPAVALAASSTRGTAQVILGNDNWSTVIQGVTPEYLAIRDFQVVNGRPFTWQDVDGATKVALVGHTVVKNLFGGTDPVGQTIRIKKVPFTVIGSLSAKGQSAWGQDQDDIILLPISTAKKKVLGVSQANARAVGAIVAQARSPMVMREAEEQIVALLRQRHRLQPDEDNDFTVRNLVEMFAAQEQAARVMSILLGAIASVSLVVGGIGIMNIMLVSVTERTREIGLRLAVGARARDILTQFLVEAVTLSLIGGLVGIALGLSVSILISYFAMWSTLINGGAVLMAFAFAALVGICFGYYPARKAAFLDPIEALRYE</sequence>
<dbReference type="GO" id="GO:0005886">
    <property type="term" value="C:plasma membrane"/>
    <property type="evidence" value="ECO:0007669"/>
    <property type="project" value="UniProtKB-SubCell"/>
</dbReference>
<dbReference type="Pfam" id="PF02687">
    <property type="entry name" value="FtsX"/>
    <property type="match status" value="1"/>
</dbReference>
<dbReference type="PANTHER" id="PTHR30572">
    <property type="entry name" value="MEMBRANE COMPONENT OF TRANSPORTER-RELATED"/>
    <property type="match status" value="1"/>
</dbReference>
<keyword evidence="4 7" id="KW-1133">Transmembrane helix</keyword>
<feature type="domain" description="ABC3 transporter permease C-terminal" evidence="8">
    <location>
        <begin position="290"/>
        <end position="403"/>
    </location>
</feature>
<dbReference type="InterPro" id="IPR025857">
    <property type="entry name" value="MacB_PCD"/>
</dbReference>
<dbReference type="PANTHER" id="PTHR30572:SF4">
    <property type="entry name" value="ABC TRANSPORTER PERMEASE YTRF"/>
    <property type="match status" value="1"/>
</dbReference>
<feature type="transmembrane region" description="Helical" evidence="7">
    <location>
        <begin position="21"/>
        <end position="42"/>
    </location>
</feature>
<keyword evidence="5 7" id="KW-0472">Membrane</keyword>
<evidence type="ECO:0000256" key="4">
    <source>
        <dbReference type="ARBA" id="ARBA00022989"/>
    </source>
</evidence>
<evidence type="ECO:0000313" key="11">
    <source>
        <dbReference type="Proteomes" id="UP001197609"/>
    </source>
</evidence>
<evidence type="ECO:0000256" key="3">
    <source>
        <dbReference type="ARBA" id="ARBA00022692"/>
    </source>
</evidence>
<dbReference type="EMBL" id="JAIOIU010000043">
    <property type="protein sequence ID" value="MBZ0159367.1"/>
    <property type="molecule type" value="Genomic_DNA"/>
</dbReference>
<evidence type="ECO:0000256" key="1">
    <source>
        <dbReference type="ARBA" id="ARBA00004651"/>
    </source>
</evidence>
<dbReference type="GO" id="GO:0022857">
    <property type="term" value="F:transmembrane transporter activity"/>
    <property type="evidence" value="ECO:0007669"/>
    <property type="project" value="TreeGrafter"/>
</dbReference>
<feature type="domain" description="MacB-like periplasmic core" evidence="9">
    <location>
        <begin position="21"/>
        <end position="249"/>
    </location>
</feature>